<dbReference type="CDD" id="cd00130">
    <property type="entry name" value="PAS"/>
    <property type="match status" value="1"/>
</dbReference>
<evidence type="ECO:0000313" key="13">
    <source>
        <dbReference type="EMBL" id="KUF38412.1"/>
    </source>
</evidence>
<dbReference type="SUPFAM" id="SSF55874">
    <property type="entry name" value="ATPase domain of HSP90 chaperone/DNA topoisomerase II/histidine kinase"/>
    <property type="match status" value="1"/>
</dbReference>
<keyword evidence="9" id="KW-0472">Membrane</keyword>
<dbReference type="InterPro" id="IPR013767">
    <property type="entry name" value="PAS_fold"/>
</dbReference>
<dbReference type="AlphaFoldDB" id="A0A0W7YTG6"/>
<keyword evidence="6 13" id="KW-0418">Kinase</keyword>
<keyword evidence="9" id="KW-0812">Transmembrane</keyword>
<dbReference type="NCBIfam" id="TIGR00229">
    <property type="entry name" value="sensory_box"/>
    <property type="match status" value="1"/>
</dbReference>
<keyword evidence="3" id="KW-0597">Phosphoprotein</keyword>
<dbReference type="InterPro" id="IPR035965">
    <property type="entry name" value="PAS-like_dom_sf"/>
</dbReference>
<dbReference type="PRINTS" id="PR00344">
    <property type="entry name" value="BCTRLSENSOR"/>
</dbReference>
<evidence type="ECO:0000256" key="4">
    <source>
        <dbReference type="ARBA" id="ARBA00022679"/>
    </source>
</evidence>
<dbReference type="PROSITE" id="PS50112">
    <property type="entry name" value="PAS"/>
    <property type="match status" value="1"/>
</dbReference>
<dbReference type="SMART" id="SM00091">
    <property type="entry name" value="PAS"/>
    <property type="match status" value="1"/>
</dbReference>
<evidence type="ECO:0000256" key="2">
    <source>
        <dbReference type="ARBA" id="ARBA00012438"/>
    </source>
</evidence>
<dbReference type="InterPro" id="IPR004358">
    <property type="entry name" value="Sig_transdc_His_kin-like_C"/>
</dbReference>
<dbReference type="InterPro" id="IPR003594">
    <property type="entry name" value="HATPase_dom"/>
</dbReference>
<keyword evidence="4" id="KW-0808">Transferase</keyword>
<name>A0A0W7YTG6_9BURK</name>
<dbReference type="InterPro" id="IPR036890">
    <property type="entry name" value="HATPase_C_sf"/>
</dbReference>
<dbReference type="Pfam" id="PF00989">
    <property type="entry name" value="PAS"/>
    <property type="match status" value="1"/>
</dbReference>
<feature type="transmembrane region" description="Helical" evidence="9">
    <location>
        <begin position="21"/>
        <end position="43"/>
    </location>
</feature>
<dbReference type="PROSITE" id="PS50109">
    <property type="entry name" value="HIS_KIN"/>
    <property type="match status" value="1"/>
</dbReference>
<protein>
    <recommendedName>
        <fullName evidence="2">histidine kinase</fullName>
        <ecNumber evidence="2">2.7.13.3</ecNumber>
    </recommendedName>
</protein>
<keyword evidence="7" id="KW-0067">ATP-binding</keyword>
<feature type="domain" description="Histidine kinase" evidence="10">
    <location>
        <begin position="449"/>
        <end position="677"/>
    </location>
</feature>
<evidence type="ECO:0000256" key="6">
    <source>
        <dbReference type="ARBA" id="ARBA00022777"/>
    </source>
</evidence>
<evidence type="ECO:0000313" key="14">
    <source>
        <dbReference type="Proteomes" id="UP000053300"/>
    </source>
</evidence>
<comment type="catalytic activity">
    <reaction evidence="1">
        <text>ATP + protein L-histidine = ADP + protein N-phospho-L-histidine.</text>
        <dbReference type="EC" id="2.7.13.3"/>
    </reaction>
</comment>
<keyword evidence="9" id="KW-1133">Transmembrane helix</keyword>
<dbReference type="GO" id="GO:0006355">
    <property type="term" value="P:regulation of DNA-templated transcription"/>
    <property type="evidence" value="ECO:0007669"/>
    <property type="project" value="InterPro"/>
</dbReference>
<feature type="domain" description="PAC" evidence="12">
    <location>
        <begin position="377"/>
        <end position="429"/>
    </location>
</feature>
<dbReference type="GO" id="GO:0000155">
    <property type="term" value="F:phosphorelay sensor kinase activity"/>
    <property type="evidence" value="ECO:0007669"/>
    <property type="project" value="InterPro"/>
</dbReference>
<organism evidence="13 14">
    <name type="scientific">Comamonas kerstersii</name>
    <dbReference type="NCBI Taxonomy" id="225992"/>
    <lineage>
        <taxon>Bacteria</taxon>
        <taxon>Pseudomonadati</taxon>
        <taxon>Pseudomonadota</taxon>
        <taxon>Betaproteobacteria</taxon>
        <taxon>Burkholderiales</taxon>
        <taxon>Comamonadaceae</taxon>
        <taxon>Comamonas</taxon>
    </lineage>
</organism>
<dbReference type="InterPro" id="IPR000700">
    <property type="entry name" value="PAS-assoc_C"/>
</dbReference>
<dbReference type="GO" id="GO:0005524">
    <property type="term" value="F:ATP binding"/>
    <property type="evidence" value="ECO:0007669"/>
    <property type="project" value="UniProtKB-KW"/>
</dbReference>
<comment type="caution">
    <text evidence="13">The sequence shown here is derived from an EMBL/GenBank/DDBJ whole genome shotgun (WGS) entry which is preliminary data.</text>
</comment>
<dbReference type="STRING" id="225992.B5M06_06350"/>
<dbReference type="EC" id="2.7.13.3" evidence="2"/>
<reference evidence="13 14" key="1">
    <citation type="submission" date="2015-12" db="EMBL/GenBank/DDBJ databases">
        <title>Complete genome sequence of a multi-drug resistant strain Acidovorax sp. 12322-1.</title>
        <authorList>
            <person name="Ming D."/>
            <person name="Wang M."/>
            <person name="Hu S."/>
            <person name="Zhou Y."/>
            <person name="Jiang T."/>
        </authorList>
    </citation>
    <scope>NUCLEOTIDE SEQUENCE [LARGE SCALE GENOMIC DNA]</scope>
    <source>
        <strain evidence="13 14">12322-1</strain>
    </source>
</reference>
<dbReference type="InterPro" id="IPR036097">
    <property type="entry name" value="HisK_dim/P_sf"/>
</dbReference>
<dbReference type="PANTHER" id="PTHR43065:SF10">
    <property type="entry name" value="PEROXIDE STRESS-ACTIVATED HISTIDINE KINASE MAK3"/>
    <property type="match status" value="1"/>
</dbReference>
<gene>
    <name evidence="13" type="ORF">AS359_11860</name>
</gene>
<keyword evidence="14" id="KW-1185">Reference proteome</keyword>
<evidence type="ECO:0000259" key="10">
    <source>
        <dbReference type="PROSITE" id="PS50109"/>
    </source>
</evidence>
<dbReference type="Gene3D" id="3.30.565.10">
    <property type="entry name" value="Histidine kinase-like ATPase, C-terminal domain"/>
    <property type="match status" value="1"/>
</dbReference>
<evidence type="ECO:0000256" key="1">
    <source>
        <dbReference type="ARBA" id="ARBA00000085"/>
    </source>
</evidence>
<evidence type="ECO:0000259" key="11">
    <source>
        <dbReference type="PROSITE" id="PS50112"/>
    </source>
</evidence>
<dbReference type="Gene3D" id="3.30.450.20">
    <property type="entry name" value="PAS domain"/>
    <property type="match status" value="1"/>
</dbReference>
<dbReference type="Pfam" id="PF02518">
    <property type="entry name" value="HATPase_c"/>
    <property type="match status" value="1"/>
</dbReference>
<evidence type="ECO:0000256" key="7">
    <source>
        <dbReference type="ARBA" id="ARBA00022840"/>
    </source>
</evidence>
<dbReference type="SUPFAM" id="SSF55785">
    <property type="entry name" value="PYP-like sensor domain (PAS domain)"/>
    <property type="match status" value="1"/>
</dbReference>
<dbReference type="SMART" id="SM00387">
    <property type="entry name" value="HATPase_c"/>
    <property type="match status" value="1"/>
</dbReference>
<dbReference type="PROSITE" id="PS50113">
    <property type="entry name" value="PAC"/>
    <property type="match status" value="1"/>
</dbReference>
<sequence length="678" mass="76117">MFVNPLQPWPWQRWHSAWRRWSLWTLLVVLVVAMLIIMVWLAGRYEASQVQDKLDRDTAQAVVEIRAGLNRNLQDMQAVNALHATPEEWSVRVAEMLQVRRELLRIEWRDAHMRILRAAQSPYRSVDWEDASREESFSNAIAACSNAKRTSSPAYSPSYFQLLNDSTGAELMEVCLPQLEAGQLKGFMVGTYSLHNILQTQLSKSLTQSQEVSFTEPDGTRLALVGAAWRGSRVFTSQQLLDLPGNTMVLRMDSWHRAPSVFPNVLTALVTGMAIALVSVLIVLVRDNRRRLRAERDLGDALAFRKAMEDSLITGLRARDLQGRISYVNPAFCAMVGFSAEELLGQSFAPYWPPELAEEYVKRQAKRLAGAIPAAREGHESVFMRKDGTRFPVLIFEAPLINAQGQQTGWMSAFVDITEQRRMEELSRASQERLQATARLATVGEMASLLSHELTQPLMAMSSYANGSLNMLQNDGDLRLLDADTLRQRLQDLQSAMQRIAFQADRAGKVIKSVRDFVRRRSRAHESITAQELLDAVLPLVRLQASKSGVLLDISIEPRLPPVLCDVTMIEQVLLNLARNAMQAMENMAPGLRKLSISAQWDESASRVAFSVMDQGSGIPPEVAEQLFTPFFTTKHEGMGLGLSMCRTVLEQHGGELRYRSNIPHGTVFTFSLPVQND</sequence>
<evidence type="ECO:0000256" key="9">
    <source>
        <dbReference type="SAM" id="Phobius"/>
    </source>
</evidence>
<evidence type="ECO:0000256" key="5">
    <source>
        <dbReference type="ARBA" id="ARBA00022741"/>
    </source>
</evidence>
<proteinExistence type="predicted"/>
<feature type="domain" description="PAS" evidence="11">
    <location>
        <begin position="300"/>
        <end position="371"/>
    </location>
</feature>
<dbReference type="Proteomes" id="UP000053300">
    <property type="component" value="Unassembled WGS sequence"/>
</dbReference>
<evidence type="ECO:0000259" key="12">
    <source>
        <dbReference type="PROSITE" id="PS50113"/>
    </source>
</evidence>
<dbReference type="PANTHER" id="PTHR43065">
    <property type="entry name" value="SENSOR HISTIDINE KINASE"/>
    <property type="match status" value="1"/>
</dbReference>
<accession>A0A1V3TH31</accession>
<dbReference type="InterPro" id="IPR000014">
    <property type="entry name" value="PAS"/>
</dbReference>
<evidence type="ECO:0000256" key="8">
    <source>
        <dbReference type="ARBA" id="ARBA00023012"/>
    </source>
</evidence>
<feature type="transmembrane region" description="Helical" evidence="9">
    <location>
        <begin position="261"/>
        <end position="285"/>
    </location>
</feature>
<dbReference type="SUPFAM" id="SSF47384">
    <property type="entry name" value="Homodimeric domain of signal transducing histidine kinase"/>
    <property type="match status" value="1"/>
</dbReference>
<dbReference type="InterPro" id="IPR005467">
    <property type="entry name" value="His_kinase_dom"/>
</dbReference>
<dbReference type="Gene3D" id="1.10.287.130">
    <property type="match status" value="1"/>
</dbReference>
<keyword evidence="5" id="KW-0547">Nucleotide-binding</keyword>
<accession>A0A0W7YTG6</accession>
<keyword evidence="8" id="KW-0902">Two-component regulatory system</keyword>
<evidence type="ECO:0000256" key="3">
    <source>
        <dbReference type="ARBA" id="ARBA00022553"/>
    </source>
</evidence>
<dbReference type="EMBL" id="LPXH01000040">
    <property type="protein sequence ID" value="KUF38412.1"/>
    <property type="molecule type" value="Genomic_DNA"/>
</dbReference>